<sequence>MVKFDHIIHYVNQLEEVEKSPVLPIHSGGRHERFGTSNLLSYFDYRYVEYLAIENEEAFSRHLEEGGESFAGTIDALGYEEGFIRYALSTDDIKGLAERFLASGFAVHGPVEMERVTDGETISWKLLYVGSGNEIFPFFIEWDEPEQERLKRIEALRGKFIRPSITIRQEVTDIHVWEAFYDVLGIWEGEIDSLTRVVLSQNKEPSITMEVGMDGESAIYKGAIYKFI</sequence>
<dbReference type="Pfam" id="PF13468">
    <property type="entry name" value="Glyoxalase_3"/>
    <property type="match status" value="1"/>
</dbReference>
<dbReference type="PANTHER" id="PTHR40265">
    <property type="entry name" value="BLL2707 PROTEIN"/>
    <property type="match status" value="1"/>
</dbReference>
<evidence type="ECO:0000313" key="3">
    <source>
        <dbReference type="Proteomes" id="UP000823989"/>
    </source>
</evidence>
<evidence type="ECO:0000259" key="1">
    <source>
        <dbReference type="Pfam" id="PF13468"/>
    </source>
</evidence>
<evidence type="ECO:0000313" key="2">
    <source>
        <dbReference type="EMBL" id="HIW13634.1"/>
    </source>
</evidence>
<organism evidence="2 3">
    <name type="scientific">Candidatus Salinicoccus stercoripullorum</name>
    <dbReference type="NCBI Taxonomy" id="2838756"/>
    <lineage>
        <taxon>Bacteria</taxon>
        <taxon>Bacillati</taxon>
        <taxon>Bacillota</taxon>
        <taxon>Bacilli</taxon>
        <taxon>Bacillales</taxon>
        <taxon>Staphylococcaceae</taxon>
        <taxon>Salinicoccus</taxon>
    </lineage>
</organism>
<dbReference type="AlphaFoldDB" id="A0A9D1QJ33"/>
<reference evidence="2" key="2">
    <citation type="submission" date="2021-04" db="EMBL/GenBank/DDBJ databases">
        <authorList>
            <person name="Gilroy R."/>
        </authorList>
    </citation>
    <scope>NUCLEOTIDE SEQUENCE</scope>
    <source>
        <strain evidence="2">ChiHjej13B12-752</strain>
    </source>
</reference>
<reference evidence="2" key="1">
    <citation type="journal article" date="2021" name="PeerJ">
        <title>Extensive microbial diversity within the chicken gut microbiome revealed by metagenomics and culture.</title>
        <authorList>
            <person name="Gilroy R."/>
            <person name="Ravi A."/>
            <person name="Getino M."/>
            <person name="Pursley I."/>
            <person name="Horton D.L."/>
            <person name="Alikhan N.F."/>
            <person name="Baker D."/>
            <person name="Gharbi K."/>
            <person name="Hall N."/>
            <person name="Watson M."/>
            <person name="Adriaenssens E.M."/>
            <person name="Foster-Nyarko E."/>
            <person name="Jarju S."/>
            <person name="Secka A."/>
            <person name="Antonio M."/>
            <person name="Oren A."/>
            <person name="Chaudhuri R.R."/>
            <person name="La Ragione R."/>
            <person name="Hildebrand F."/>
            <person name="Pallen M.J."/>
        </authorList>
    </citation>
    <scope>NUCLEOTIDE SEQUENCE</scope>
    <source>
        <strain evidence="2">ChiHjej13B12-752</strain>
    </source>
</reference>
<gene>
    <name evidence="2" type="ORF">H9891_10835</name>
</gene>
<protein>
    <submittedName>
        <fullName evidence="2">VOC family protein</fullName>
    </submittedName>
</protein>
<dbReference type="InterPro" id="IPR025870">
    <property type="entry name" value="Glyoxalase-like_dom"/>
</dbReference>
<feature type="domain" description="Glyoxalase-like" evidence="1">
    <location>
        <begin position="4"/>
        <end position="148"/>
    </location>
</feature>
<dbReference type="Proteomes" id="UP000823989">
    <property type="component" value="Unassembled WGS sequence"/>
</dbReference>
<name>A0A9D1QJ33_9STAP</name>
<accession>A0A9D1QJ33</accession>
<proteinExistence type="predicted"/>
<comment type="caution">
    <text evidence="2">The sequence shown here is derived from an EMBL/GenBank/DDBJ whole genome shotgun (WGS) entry which is preliminary data.</text>
</comment>
<dbReference type="InterPro" id="IPR029068">
    <property type="entry name" value="Glyas_Bleomycin-R_OHBP_Dase"/>
</dbReference>
<dbReference type="Gene3D" id="3.10.180.10">
    <property type="entry name" value="2,3-Dihydroxybiphenyl 1,2-Dioxygenase, domain 1"/>
    <property type="match status" value="1"/>
</dbReference>
<dbReference type="PANTHER" id="PTHR40265:SF1">
    <property type="entry name" value="GLYOXALASE-LIKE DOMAIN-CONTAINING PROTEIN"/>
    <property type="match status" value="1"/>
</dbReference>
<dbReference type="EMBL" id="DXHR01000035">
    <property type="protein sequence ID" value="HIW13634.1"/>
    <property type="molecule type" value="Genomic_DNA"/>
</dbReference>